<evidence type="ECO:0000256" key="1">
    <source>
        <dbReference type="ARBA" id="ARBA00022723"/>
    </source>
</evidence>
<reference evidence="12 13" key="2">
    <citation type="journal article" date="2009" name="PLoS ONE">
        <title>An integrated genetic and cytogenetic map of the cucumber genome.</title>
        <authorList>
            <person name="Ren Y."/>
            <person name="Zhang Z."/>
            <person name="Liu J."/>
            <person name="Staub J.E."/>
            <person name="Han Y."/>
            <person name="Cheng Z."/>
            <person name="Li X."/>
            <person name="Lu J."/>
            <person name="Miao H."/>
            <person name="Kang H."/>
            <person name="Xie B."/>
            <person name="Gu X."/>
            <person name="Wang X."/>
            <person name="Du Y."/>
            <person name="Jin W."/>
            <person name="Huang S."/>
        </authorList>
    </citation>
    <scope>NUCLEOTIDE SEQUENCE [LARGE SCALE GENOMIC DNA]</scope>
    <source>
        <strain evidence="13">cv. 9930</strain>
    </source>
</reference>
<evidence type="ECO:0000256" key="3">
    <source>
        <dbReference type="ARBA" id="ARBA00022833"/>
    </source>
</evidence>
<dbReference type="PROSITE" id="PS01361">
    <property type="entry name" value="ZF_DOF_1"/>
    <property type="match status" value="1"/>
</dbReference>
<dbReference type="STRING" id="3659.A0A0A0KJS3"/>
<reference evidence="12 13" key="4">
    <citation type="journal article" date="2011" name="BMC Genomics">
        <title>RNA-Seq improves annotation of protein-coding genes in the cucumber genome.</title>
        <authorList>
            <person name="Li Z."/>
            <person name="Zhang Z."/>
            <person name="Yan P."/>
            <person name="Huang S."/>
            <person name="Fei Z."/>
            <person name="Lin K."/>
        </authorList>
    </citation>
    <scope>NUCLEOTIDE SEQUENCE [LARGE SCALE GENOMIC DNA]</scope>
    <source>
        <strain evidence="13">cv. 9930</strain>
    </source>
</reference>
<evidence type="ECO:0000313" key="13">
    <source>
        <dbReference type="Proteomes" id="UP000029981"/>
    </source>
</evidence>
<organism evidence="12 13">
    <name type="scientific">Cucumis sativus</name>
    <name type="common">Cucumber</name>
    <dbReference type="NCBI Taxonomy" id="3659"/>
    <lineage>
        <taxon>Eukaryota</taxon>
        <taxon>Viridiplantae</taxon>
        <taxon>Streptophyta</taxon>
        <taxon>Embryophyta</taxon>
        <taxon>Tracheophyta</taxon>
        <taxon>Spermatophyta</taxon>
        <taxon>Magnoliopsida</taxon>
        <taxon>eudicotyledons</taxon>
        <taxon>Gunneridae</taxon>
        <taxon>Pentapetalae</taxon>
        <taxon>rosids</taxon>
        <taxon>fabids</taxon>
        <taxon>Cucurbitales</taxon>
        <taxon>Cucurbitaceae</taxon>
        <taxon>Benincaseae</taxon>
        <taxon>Cucumis</taxon>
    </lineage>
</organism>
<feature type="domain" description="Dof-type" evidence="11">
    <location>
        <begin position="46"/>
        <end position="100"/>
    </location>
</feature>
<keyword evidence="1 9" id="KW-0479">Metal-binding</keyword>
<feature type="region of interest" description="Disordered" evidence="10">
    <location>
        <begin position="223"/>
        <end position="262"/>
    </location>
</feature>
<feature type="region of interest" description="Disordered" evidence="10">
    <location>
        <begin position="87"/>
        <end position="114"/>
    </location>
</feature>
<keyword evidence="2 8" id="KW-0863">Zinc-finger</keyword>
<dbReference type="GO" id="GO:0003700">
    <property type="term" value="F:DNA-binding transcription factor activity"/>
    <property type="evidence" value="ECO:0007669"/>
    <property type="project" value="UniProtKB-UniRule"/>
</dbReference>
<evidence type="ECO:0000256" key="7">
    <source>
        <dbReference type="ARBA" id="ARBA00023242"/>
    </source>
</evidence>
<name>A0A0A0KJS3_CUCSA</name>
<keyword evidence="3 9" id="KW-0862">Zinc</keyword>
<dbReference type="Gramene" id="KGN49843">
    <property type="protein sequence ID" value="KGN49843"/>
    <property type="gene ID" value="Csa_5G139210"/>
</dbReference>
<evidence type="ECO:0000259" key="11">
    <source>
        <dbReference type="PROSITE" id="PS50884"/>
    </source>
</evidence>
<dbReference type="Proteomes" id="UP000029981">
    <property type="component" value="Chromosome 5"/>
</dbReference>
<feature type="compositionally biased region" description="Basic and acidic residues" evidence="10">
    <location>
        <begin position="223"/>
        <end position="233"/>
    </location>
</feature>
<reference evidence="12 13" key="3">
    <citation type="journal article" date="2010" name="BMC Genomics">
        <title>Transcriptome sequencing and comparative analysis of cucumber flowers with different sex types.</title>
        <authorList>
            <person name="Guo S."/>
            <person name="Zheng Y."/>
            <person name="Joung J.G."/>
            <person name="Liu S."/>
            <person name="Zhang Z."/>
            <person name="Crasta O.R."/>
            <person name="Sobral B.W."/>
            <person name="Xu Y."/>
            <person name="Huang S."/>
            <person name="Fei Z."/>
        </authorList>
    </citation>
    <scope>NUCLEOTIDE SEQUENCE [LARGE SCALE GENOMIC DNA]</scope>
    <source>
        <strain evidence="13">cv. 9930</strain>
    </source>
</reference>
<reference evidence="12 13" key="1">
    <citation type="journal article" date="2009" name="Nat. Genet.">
        <title>The genome of the cucumber, Cucumis sativus L.</title>
        <authorList>
            <person name="Huang S."/>
            <person name="Li R."/>
            <person name="Zhang Z."/>
            <person name="Li L."/>
            <person name="Gu X."/>
            <person name="Fan W."/>
            <person name="Lucas W.J."/>
            <person name="Wang X."/>
            <person name="Xie B."/>
            <person name="Ni P."/>
            <person name="Ren Y."/>
            <person name="Zhu H."/>
            <person name="Li J."/>
            <person name="Lin K."/>
            <person name="Jin W."/>
            <person name="Fei Z."/>
            <person name="Li G."/>
            <person name="Staub J."/>
            <person name="Kilian A."/>
            <person name="van der Vossen E.A."/>
            <person name="Wu Y."/>
            <person name="Guo J."/>
            <person name="He J."/>
            <person name="Jia Z."/>
            <person name="Ren Y."/>
            <person name="Tian G."/>
            <person name="Lu Y."/>
            <person name="Ruan J."/>
            <person name="Qian W."/>
            <person name="Wang M."/>
            <person name="Huang Q."/>
            <person name="Li B."/>
            <person name="Xuan Z."/>
            <person name="Cao J."/>
            <person name="Asan"/>
            <person name="Wu Z."/>
            <person name="Zhang J."/>
            <person name="Cai Q."/>
            <person name="Bai Y."/>
            <person name="Zhao B."/>
            <person name="Han Y."/>
            <person name="Li Y."/>
            <person name="Li X."/>
            <person name="Wang S."/>
            <person name="Shi Q."/>
            <person name="Liu S."/>
            <person name="Cho W.K."/>
            <person name="Kim J.Y."/>
            <person name="Xu Y."/>
            <person name="Heller-Uszynska K."/>
            <person name="Miao H."/>
            <person name="Cheng Z."/>
            <person name="Zhang S."/>
            <person name="Wu J."/>
            <person name="Yang Y."/>
            <person name="Kang H."/>
            <person name="Li M."/>
            <person name="Liang H."/>
            <person name="Ren X."/>
            <person name="Shi Z."/>
            <person name="Wen M."/>
            <person name="Jian M."/>
            <person name="Yang H."/>
            <person name="Zhang G."/>
            <person name="Yang Z."/>
            <person name="Chen R."/>
            <person name="Liu S."/>
            <person name="Li J."/>
            <person name="Ma L."/>
            <person name="Liu H."/>
            <person name="Zhou Y."/>
            <person name="Zhao J."/>
            <person name="Fang X."/>
            <person name="Li G."/>
            <person name="Fang L."/>
            <person name="Li Y."/>
            <person name="Liu D."/>
            <person name="Zheng H."/>
            <person name="Zhang Y."/>
            <person name="Qin N."/>
            <person name="Li Z."/>
            <person name="Yang G."/>
            <person name="Yang S."/>
            <person name="Bolund L."/>
            <person name="Kristiansen K."/>
            <person name="Zheng H."/>
            <person name="Li S."/>
            <person name="Zhang X."/>
            <person name="Yang H."/>
            <person name="Wang J."/>
            <person name="Sun R."/>
            <person name="Zhang B."/>
            <person name="Jiang S."/>
            <person name="Wang J."/>
            <person name="Du Y."/>
            <person name="Li S."/>
        </authorList>
    </citation>
    <scope>NUCLEOTIDE SEQUENCE [LARGE SCALE GENOMIC DNA]</scope>
    <source>
        <strain evidence="13">cv. 9930</strain>
    </source>
</reference>
<dbReference type="GO" id="GO:0008270">
    <property type="term" value="F:zinc ion binding"/>
    <property type="evidence" value="ECO:0007669"/>
    <property type="project" value="UniProtKB-KW"/>
</dbReference>
<comment type="function">
    <text evidence="9">Transcription factor that binds specifically to a 5'-AA[AG]G-3' consensus core sequence.</text>
</comment>
<evidence type="ECO:0000313" key="12">
    <source>
        <dbReference type="EMBL" id="KGN49843.1"/>
    </source>
</evidence>
<keyword evidence="4 9" id="KW-0805">Transcription regulation</keyword>
<feature type="compositionally biased region" description="Low complexity" evidence="10">
    <location>
        <begin position="101"/>
        <end position="110"/>
    </location>
</feature>
<keyword evidence="5 8" id="KW-0238">DNA-binding</keyword>
<protein>
    <recommendedName>
        <fullName evidence="9">Dof zinc finger protein</fullName>
    </recommendedName>
</protein>
<evidence type="ECO:0000256" key="4">
    <source>
        <dbReference type="ARBA" id="ARBA00023015"/>
    </source>
</evidence>
<dbReference type="PROSITE" id="PS50884">
    <property type="entry name" value="ZF_DOF_2"/>
    <property type="match status" value="1"/>
</dbReference>
<accession>A0A0A0KJS3</accession>
<feature type="region of interest" description="Disordered" evidence="10">
    <location>
        <begin position="1"/>
        <end position="33"/>
    </location>
</feature>
<feature type="compositionally biased region" description="Low complexity" evidence="10">
    <location>
        <begin position="16"/>
        <end position="32"/>
    </location>
</feature>
<gene>
    <name evidence="12" type="ORF">Csa_5G139210</name>
</gene>
<keyword evidence="7 8" id="KW-0539">Nucleus</keyword>
<dbReference type="PANTHER" id="PTHR31992">
    <property type="entry name" value="DOF ZINC FINGER PROTEIN DOF1.4-RELATED"/>
    <property type="match status" value="1"/>
</dbReference>
<feature type="compositionally biased region" description="Low complexity" evidence="10">
    <location>
        <begin position="236"/>
        <end position="255"/>
    </location>
</feature>
<dbReference type="AlphaFoldDB" id="A0A0A0KJS3"/>
<dbReference type="GO" id="GO:0003677">
    <property type="term" value="F:DNA binding"/>
    <property type="evidence" value="ECO:0007669"/>
    <property type="project" value="UniProtKB-UniRule"/>
</dbReference>
<dbReference type="Pfam" id="PF02701">
    <property type="entry name" value="Zn_ribbon_Dof"/>
    <property type="match status" value="1"/>
</dbReference>
<evidence type="ECO:0000256" key="8">
    <source>
        <dbReference type="PROSITE-ProRule" id="PRU00071"/>
    </source>
</evidence>
<dbReference type="InterPro" id="IPR045174">
    <property type="entry name" value="Dof"/>
</dbReference>
<evidence type="ECO:0000256" key="10">
    <source>
        <dbReference type="SAM" id="MobiDB-lite"/>
    </source>
</evidence>
<evidence type="ECO:0000256" key="9">
    <source>
        <dbReference type="RuleBase" id="RU369094"/>
    </source>
</evidence>
<proteinExistence type="predicted"/>
<dbReference type="PANTHER" id="PTHR31992:SF330">
    <property type="entry name" value="DOF ZINC FINGER PROTEIN 2"/>
    <property type="match status" value="1"/>
</dbReference>
<keyword evidence="6 9" id="KW-0804">Transcription</keyword>
<keyword evidence="13" id="KW-1185">Reference proteome</keyword>
<dbReference type="InterPro" id="IPR003851">
    <property type="entry name" value="Znf_Dof"/>
</dbReference>
<sequence length="262" mass="28042">MVVKQMEGGGGGGGSSSSCSKPNSGNNGNGNNLLEKKVRGEKEQALKCPRCNSSNTKFCYYNNYSLSQPRYFCKACRRYWTEGGSLRNVPVGGGSRKNKRSSLSSSSSSSDHNKKINASHQIINHQDLNLAIFPPNNNNNNTSISTSSSSSSHLLASFMTAPATGMFNGSGGFGLNELKPPASLSFSLEGFDQNGVRGYGDLHHHHHQDQTAVMFPIEDMKQSNDHEENRGGHGGDNNNNNNSNNSGGSTGFWNGMLGGGSW</sequence>
<dbReference type="PROSITE" id="PS51257">
    <property type="entry name" value="PROKAR_LIPOPROTEIN"/>
    <property type="match status" value="1"/>
</dbReference>
<comment type="subcellular location">
    <subcellularLocation>
        <location evidence="8 9">Nucleus</location>
    </subcellularLocation>
</comment>
<evidence type="ECO:0000256" key="6">
    <source>
        <dbReference type="ARBA" id="ARBA00023163"/>
    </source>
</evidence>
<dbReference type="GO" id="GO:0005634">
    <property type="term" value="C:nucleus"/>
    <property type="evidence" value="ECO:0007669"/>
    <property type="project" value="UniProtKB-SubCell"/>
</dbReference>
<evidence type="ECO:0000256" key="5">
    <source>
        <dbReference type="ARBA" id="ARBA00023125"/>
    </source>
</evidence>
<evidence type="ECO:0000256" key="2">
    <source>
        <dbReference type="ARBA" id="ARBA00022771"/>
    </source>
</evidence>
<dbReference type="OMA" id="DQSNGFW"/>
<dbReference type="EMBL" id="CM002926">
    <property type="protein sequence ID" value="KGN49843.1"/>
    <property type="molecule type" value="Genomic_DNA"/>
</dbReference>